<evidence type="ECO:0000256" key="3">
    <source>
        <dbReference type="SAM" id="SignalP"/>
    </source>
</evidence>
<feature type="signal peptide" evidence="3">
    <location>
        <begin position="1"/>
        <end position="26"/>
    </location>
</feature>
<feature type="region of interest" description="Disordered" evidence="1">
    <location>
        <begin position="186"/>
        <end position="211"/>
    </location>
</feature>
<proteinExistence type="predicted"/>
<evidence type="ECO:0000313" key="4">
    <source>
        <dbReference type="EMBL" id="CAD6191523.1"/>
    </source>
</evidence>
<keyword evidence="2" id="KW-0812">Transmembrane</keyword>
<dbReference type="Proteomes" id="UP000835052">
    <property type="component" value="Unassembled WGS sequence"/>
</dbReference>
<feature type="transmembrane region" description="Helical" evidence="2">
    <location>
        <begin position="222"/>
        <end position="244"/>
    </location>
</feature>
<feature type="compositionally biased region" description="Basic and acidic residues" evidence="1">
    <location>
        <begin position="862"/>
        <end position="874"/>
    </location>
</feature>
<reference evidence="4" key="1">
    <citation type="submission" date="2020-10" db="EMBL/GenBank/DDBJ databases">
        <authorList>
            <person name="Kikuchi T."/>
        </authorList>
    </citation>
    <scope>NUCLEOTIDE SEQUENCE</scope>
    <source>
        <strain evidence="4">NKZ352</strain>
    </source>
</reference>
<evidence type="ECO:0000256" key="1">
    <source>
        <dbReference type="SAM" id="MobiDB-lite"/>
    </source>
</evidence>
<name>A0A8S1H7F3_9PELO</name>
<feature type="chain" id="PRO_5035740121" evidence="3">
    <location>
        <begin position="27"/>
        <end position="874"/>
    </location>
</feature>
<keyword evidence="3" id="KW-0732">Signal</keyword>
<gene>
    <name evidence="4" type="ORF">CAUJ_LOCUS7442</name>
</gene>
<dbReference type="AlphaFoldDB" id="A0A8S1H7F3"/>
<keyword evidence="5" id="KW-1185">Reference proteome</keyword>
<keyword evidence="2" id="KW-1133">Transmembrane helix</keyword>
<evidence type="ECO:0000313" key="5">
    <source>
        <dbReference type="Proteomes" id="UP000835052"/>
    </source>
</evidence>
<protein>
    <submittedName>
        <fullName evidence="4">Uncharacterized protein</fullName>
    </submittedName>
</protein>
<evidence type="ECO:0000256" key="2">
    <source>
        <dbReference type="SAM" id="Phobius"/>
    </source>
</evidence>
<sequence length="874" mass="98257">MGMLSSVFPFIFIATLLVYFPAPILTQCCDSPILGVGTEASGTSMCASCIKGEFVLKKQESSGKGISIARTLKAASRIVLEDTAPTFFENLETLSFNASDFFISPEPLIRIRRSAVTTDSFSKLHKIEISPLEPYCQKGTIYDIDGMDPVPLERLKNLEKEVLKPCATLIPTTLLPKPCVCNETTQATSRSPPQAAAAGSQQNKDAGEGTKDVEKCSYNGTIILTILGTSLVWFLFFLVMVFILRSLRAAQPPPEEERIFIPTPPNELSILAECVEYVSYLVHDCHASLAAAHTVFAEDTSLLFEIIESRTAHISSTRNTRTSSVAVGSFREFGESVVARQKRLTAMGETLYETDIMNLLEYRAENVAIEKYDQINVPIEYRMEEIFVGEKTSNKNTYVDILEMNKRMDDVELQRSDVENVVHVKKAVMKEQRKNAVQKKTASRRKKAGEEGLNIDEGARESASRDSKASRESKFREQMLRRKTRPGMVNILNNMVYAYRVNKYRRSDCDKTIIKNTWLSLGAIVRLLTEMETAKNMMKANYDETKLQLCRVAMSEIKERCLVNNREAYGNQRKGGQKGQVFDMHSFAHVLDHLNFDATYEKEDQEVLKFVNEYEYIRYLELHYMGLSYTKLKGKFVYTKPVPRPGELISAACKRVERQQEFYEKVQKLVKEYAARKKLNLKTKIIPPSIVPDKFKFETTTPEPVNLVFTRGIAGKGFKIPKKITTFSMSRFPDVASKSKETENKKSKKKCVVPGPLLPKKQDAENPKSKHGNVVTGPSTPEKQEPENQKIKPTSVVTGPLTTKKQDAENPKSKHGSVVTGPSTPKKQESENQESNHTSVVTIPLTPEKETPEGQKTSSRSAAEEAKERNSPLE</sequence>
<feature type="compositionally biased region" description="Basic and acidic residues" evidence="1">
    <location>
        <begin position="457"/>
        <end position="478"/>
    </location>
</feature>
<accession>A0A8S1H7F3</accession>
<dbReference type="EMBL" id="CAJGYM010000021">
    <property type="protein sequence ID" value="CAD6191523.1"/>
    <property type="molecule type" value="Genomic_DNA"/>
</dbReference>
<comment type="caution">
    <text evidence="4">The sequence shown here is derived from an EMBL/GenBank/DDBJ whole genome shotgun (WGS) entry which is preliminary data.</text>
</comment>
<feature type="compositionally biased region" description="Polar residues" evidence="1">
    <location>
        <begin position="791"/>
        <end position="803"/>
    </location>
</feature>
<feature type="region of interest" description="Disordered" evidence="1">
    <location>
        <begin position="432"/>
        <end position="478"/>
    </location>
</feature>
<organism evidence="4 5">
    <name type="scientific">Caenorhabditis auriculariae</name>
    <dbReference type="NCBI Taxonomy" id="2777116"/>
    <lineage>
        <taxon>Eukaryota</taxon>
        <taxon>Metazoa</taxon>
        <taxon>Ecdysozoa</taxon>
        <taxon>Nematoda</taxon>
        <taxon>Chromadorea</taxon>
        <taxon>Rhabditida</taxon>
        <taxon>Rhabditina</taxon>
        <taxon>Rhabditomorpha</taxon>
        <taxon>Rhabditoidea</taxon>
        <taxon>Rhabditidae</taxon>
        <taxon>Peloderinae</taxon>
        <taxon>Caenorhabditis</taxon>
    </lineage>
</organism>
<feature type="region of interest" description="Disordered" evidence="1">
    <location>
        <begin position="734"/>
        <end position="874"/>
    </location>
</feature>
<keyword evidence="2" id="KW-0472">Membrane</keyword>